<keyword evidence="3" id="KW-0285">Flavoprotein</keyword>
<dbReference type="Gene3D" id="3.50.50.60">
    <property type="entry name" value="FAD/NAD(P)-binding domain"/>
    <property type="match status" value="1"/>
</dbReference>
<dbReference type="InterPro" id="IPR036188">
    <property type="entry name" value="FAD/NAD-bd_sf"/>
</dbReference>
<evidence type="ECO:0000256" key="6">
    <source>
        <dbReference type="SAM" id="MobiDB-lite"/>
    </source>
</evidence>
<dbReference type="PANTHER" id="PTHR10961">
    <property type="entry name" value="PEROXISOMAL SARCOSINE OXIDASE"/>
    <property type="match status" value="1"/>
</dbReference>
<protein>
    <submittedName>
        <fullName evidence="8">L-pipecolate oxidase-like protein</fullName>
    </submittedName>
</protein>
<evidence type="ECO:0000313" key="9">
    <source>
        <dbReference type="Proteomes" id="UP001338125"/>
    </source>
</evidence>
<comment type="cofactor">
    <cofactor evidence="1">
        <name>FAD</name>
        <dbReference type="ChEBI" id="CHEBI:57692"/>
    </cofactor>
</comment>
<dbReference type="Pfam" id="PF01266">
    <property type="entry name" value="DAO"/>
    <property type="match status" value="1"/>
</dbReference>
<dbReference type="Proteomes" id="UP001338125">
    <property type="component" value="Unassembled WGS sequence"/>
</dbReference>
<keyword evidence="5" id="KW-0560">Oxidoreductase</keyword>
<sequence length="463" mass="50646">MHIITDSLSTSSTPSSSPSPSLEPSSPASSASSLDDFSSVVIIGAGNFGAATALSLAQRRRDVRVTLVDTTAYPNPRAASHDINKIVRDDYPDQLYMQMLKKAMPQWRNDELYNPWYHEVGMLRADGSHFGEQSMKSYQDMGISNDSEFLPVEEVRQRWNGAFATANFGNLDKILYNPTVGFAEADKALEAVIKAAVDHGVQYVVGEMKSLAFGADGQCAGVELTTGEVLRADKTLLATGARTGSLLAQSAPENKSLHVGDRLVATGAISFCAKLHGEQREKFSPIPVLKNCLPEVKGEGMSILKDGTIKFNCDMCFTNYVDFPAIGEKMSVVPDAASYNSWTGPDFINFFKERARKTLNGLYGEEVENVPIDSYRMCWDASTPTHDFLITPHPHSEGLFVATGGSFHGWKFLPVIGDYIVDMMHGALSAEFSDRWAWDKKGGDGHSANPTYQVVGDLQQWLS</sequence>
<organism evidence="8 9">
    <name type="scientific">Cladobotryum mycophilum</name>
    <dbReference type="NCBI Taxonomy" id="491253"/>
    <lineage>
        <taxon>Eukaryota</taxon>
        <taxon>Fungi</taxon>
        <taxon>Dikarya</taxon>
        <taxon>Ascomycota</taxon>
        <taxon>Pezizomycotina</taxon>
        <taxon>Sordariomycetes</taxon>
        <taxon>Hypocreomycetidae</taxon>
        <taxon>Hypocreales</taxon>
        <taxon>Hypocreaceae</taxon>
        <taxon>Cladobotryum</taxon>
    </lineage>
</organism>
<gene>
    <name evidence="8" type="ORF">PT974_03520</name>
</gene>
<evidence type="ECO:0000256" key="3">
    <source>
        <dbReference type="ARBA" id="ARBA00022630"/>
    </source>
</evidence>
<evidence type="ECO:0000256" key="5">
    <source>
        <dbReference type="ARBA" id="ARBA00023002"/>
    </source>
</evidence>
<dbReference type="EMBL" id="JAVFKD010000004">
    <property type="protein sequence ID" value="KAK5995126.1"/>
    <property type="molecule type" value="Genomic_DNA"/>
</dbReference>
<name>A0ABR0SSI8_9HYPO</name>
<dbReference type="Gene3D" id="3.30.9.10">
    <property type="entry name" value="D-Amino Acid Oxidase, subunit A, domain 2"/>
    <property type="match status" value="1"/>
</dbReference>
<comment type="similarity">
    <text evidence="2">Belongs to the MSOX/MTOX family.</text>
</comment>
<evidence type="ECO:0000256" key="2">
    <source>
        <dbReference type="ARBA" id="ARBA00010989"/>
    </source>
</evidence>
<dbReference type="InterPro" id="IPR006076">
    <property type="entry name" value="FAD-dep_OxRdtase"/>
</dbReference>
<evidence type="ECO:0000256" key="1">
    <source>
        <dbReference type="ARBA" id="ARBA00001974"/>
    </source>
</evidence>
<feature type="domain" description="FAD dependent oxidoreductase" evidence="7">
    <location>
        <begin position="40"/>
        <end position="423"/>
    </location>
</feature>
<proteinExistence type="inferred from homology"/>
<keyword evidence="4" id="KW-0274">FAD</keyword>
<evidence type="ECO:0000256" key="4">
    <source>
        <dbReference type="ARBA" id="ARBA00022827"/>
    </source>
</evidence>
<evidence type="ECO:0000313" key="8">
    <source>
        <dbReference type="EMBL" id="KAK5995126.1"/>
    </source>
</evidence>
<dbReference type="PANTHER" id="PTHR10961:SF37">
    <property type="entry name" value="FAD DEPENDENT OXIDOREDUCTASE DOMAIN-CONTAINING PROTEIN"/>
    <property type="match status" value="1"/>
</dbReference>
<comment type="caution">
    <text evidence="8">The sequence shown here is derived from an EMBL/GenBank/DDBJ whole genome shotgun (WGS) entry which is preliminary data.</text>
</comment>
<dbReference type="SUPFAM" id="SSF51905">
    <property type="entry name" value="FAD/NAD(P)-binding domain"/>
    <property type="match status" value="1"/>
</dbReference>
<feature type="region of interest" description="Disordered" evidence="6">
    <location>
        <begin position="1"/>
        <end position="31"/>
    </location>
</feature>
<keyword evidence="9" id="KW-1185">Reference proteome</keyword>
<accession>A0ABR0SSI8</accession>
<dbReference type="InterPro" id="IPR045170">
    <property type="entry name" value="MTOX"/>
</dbReference>
<evidence type="ECO:0000259" key="7">
    <source>
        <dbReference type="Pfam" id="PF01266"/>
    </source>
</evidence>
<reference evidence="8 9" key="1">
    <citation type="submission" date="2024-01" db="EMBL/GenBank/DDBJ databases">
        <title>Complete genome of Cladobotryum mycophilum ATHUM6906.</title>
        <authorList>
            <person name="Christinaki A.C."/>
            <person name="Myridakis A.I."/>
            <person name="Kouvelis V.N."/>
        </authorList>
    </citation>
    <scope>NUCLEOTIDE SEQUENCE [LARGE SCALE GENOMIC DNA]</scope>
    <source>
        <strain evidence="8 9">ATHUM6906</strain>
    </source>
</reference>